<dbReference type="EMBL" id="CAJJDN010000029">
    <property type="protein sequence ID" value="CAD8072578.1"/>
    <property type="molecule type" value="Genomic_DNA"/>
</dbReference>
<evidence type="ECO:0000313" key="2">
    <source>
        <dbReference type="Proteomes" id="UP000692954"/>
    </source>
</evidence>
<sequence>MGSTCKCEFKRTETLQSEITYSSKNKNFKQTKILNDQPTMACLMQNVKGFYIIYPKKNQNLHILQQQLQEINKHDEYQIEECFELISNNSNHNVESFFNINGISYGSFKMINPASEKEHI</sequence>
<dbReference type="Proteomes" id="UP000692954">
    <property type="component" value="Unassembled WGS sequence"/>
</dbReference>
<evidence type="ECO:0000313" key="1">
    <source>
        <dbReference type="EMBL" id="CAD8072578.1"/>
    </source>
</evidence>
<gene>
    <name evidence="1" type="ORF">PSON_ATCC_30995.1.T0290236</name>
</gene>
<accession>A0A8S1LV14</accession>
<organism evidence="1 2">
    <name type="scientific">Paramecium sonneborni</name>
    <dbReference type="NCBI Taxonomy" id="65129"/>
    <lineage>
        <taxon>Eukaryota</taxon>
        <taxon>Sar</taxon>
        <taxon>Alveolata</taxon>
        <taxon>Ciliophora</taxon>
        <taxon>Intramacronucleata</taxon>
        <taxon>Oligohymenophorea</taxon>
        <taxon>Peniculida</taxon>
        <taxon>Parameciidae</taxon>
        <taxon>Paramecium</taxon>
    </lineage>
</organism>
<dbReference type="OrthoDB" id="288024at2759"/>
<reference evidence="1" key="1">
    <citation type="submission" date="2021-01" db="EMBL/GenBank/DDBJ databases">
        <authorList>
            <consortium name="Genoscope - CEA"/>
            <person name="William W."/>
        </authorList>
    </citation>
    <scope>NUCLEOTIDE SEQUENCE</scope>
</reference>
<comment type="caution">
    <text evidence="1">The sequence shown here is derived from an EMBL/GenBank/DDBJ whole genome shotgun (WGS) entry which is preliminary data.</text>
</comment>
<dbReference type="AlphaFoldDB" id="A0A8S1LV14"/>
<name>A0A8S1LV14_9CILI</name>
<proteinExistence type="predicted"/>
<keyword evidence="2" id="KW-1185">Reference proteome</keyword>
<protein>
    <submittedName>
        <fullName evidence="1">Uncharacterized protein</fullName>
    </submittedName>
</protein>